<keyword evidence="2" id="KW-1185">Reference proteome</keyword>
<reference evidence="1 2" key="1">
    <citation type="journal article" date="2018" name="Sci. Rep.">
        <title>Comparative analysis of the Pocillopora damicornis genome highlights role of immune system in coral evolution.</title>
        <authorList>
            <person name="Cunning R."/>
            <person name="Bay R.A."/>
            <person name="Gillette P."/>
            <person name="Baker A.C."/>
            <person name="Traylor-Knowles N."/>
        </authorList>
    </citation>
    <scope>NUCLEOTIDE SEQUENCE [LARGE SCALE GENOMIC DNA]</scope>
    <source>
        <strain evidence="1">RSMAS</strain>
        <tissue evidence="1">Whole animal</tissue>
    </source>
</reference>
<organism evidence="1 2">
    <name type="scientific">Pocillopora damicornis</name>
    <name type="common">Cauliflower coral</name>
    <name type="synonym">Millepora damicornis</name>
    <dbReference type="NCBI Taxonomy" id="46731"/>
    <lineage>
        <taxon>Eukaryota</taxon>
        <taxon>Metazoa</taxon>
        <taxon>Cnidaria</taxon>
        <taxon>Anthozoa</taxon>
        <taxon>Hexacorallia</taxon>
        <taxon>Scleractinia</taxon>
        <taxon>Astrocoeniina</taxon>
        <taxon>Pocilloporidae</taxon>
        <taxon>Pocillopora</taxon>
    </lineage>
</organism>
<dbReference type="AlphaFoldDB" id="A0A3M6TQQ5"/>
<sequence length="134" mass="15305">MRLELGSEVIDSLVTFAIHPIPEADPGKTHFSEVLDTKGNEDQVPVRLENFRVRECQLAEQKVGYYKHGVYYFGYEGQRSLRFRIEIGGYEETEGVQLSINRKASGLGNVKCHVFIFAEAQLHIINQELESVIY</sequence>
<dbReference type="EMBL" id="RCHS01003146">
    <property type="protein sequence ID" value="RMX43676.1"/>
    <property type="molecule type" value="Genomic_DNA"/>
</dbReference>
<protein>
    <submittedName>
        <fullName evidence="1">Uncharacterized protein</fullName>
    </submittedName>
</protein>
<proteinExistence type="predicted"/>
<name>A0A3M6TQQ5_POCDA</name>
<comment type="caution">
    <text evidence="1">The sequence shown here is derived from an EMBL/GenBank/DDBJ whole genome shotgun (WGS) entry which is preliminary data.</text>
</comment>
<evidence type="ECO:0000313" key="1">
    <source>
        <dbReference type="EMBL" id="RMX43676.1"/>
    </source>
</evidence>
<gene>
    <name evidence="1" type="ORF">pdam_00006337</name>
</gene>
<evidence type="ECO:0000313" key="2">
    <source>
        <dbReference type="Proteomes" id="UP000275408"/>
    </source>
</evidence>
<accession>A0A3M6TQQ5</accession>
<dbReference type="Proteomes" id="UP000275408">
    <property type="component" value="Unassembled WGS sequence"/>
</dbReference>